<proteinExistence type="predicted"/>
<gene>
    <name evidence="1" type="ORF">S01H4_30629</name>
</gene>
<comment type="caution">
    <text evidence="1">The sequence shown here is derived from an EMBL/GenBank/DDBJ whole genome shotgun (WGS) entry which is preliminary data.</text>
</comment>
<protein>
    <submittedName>
        <fullName evidence="1">Uncharacterized protein</fullName>
    </submittedName>
</protein>
<feature type="non-terminal residue" evidence="1">
    <location>
        <position position="1"/>
    </location>
</feature>
<dbReference type="AlphaFoldDB" id="X0ZZF9"/>
<organism evidence="1">
    <name type="scientific">marine sediment metagenome</name>
    <dbReference type="NCBI Taxonomy" id="412755"/>
    <lineage>
        <taxon>unclassified sequences</taxon>
        <taxon>metagenomes</taxon>
        <taxon>ecological metagenomes</taxon>
    </lineage>
</organism>
<dbReference type="EMBL" id="BART01015824">
    <property type="protein sequence ID" value="GAG75245.1"/>
    <property type="molecule type" value="Genomic_DNA"/>
</dbReference>
<name>X0ZZF9_9ZZZZ</name>
<sequence>NMRKDKQIKISKELKDKLDKKGKKNESYEDTIIRFLGNKPCQSSWWLPKKRKKEDINYGRNKEEK</sequence>
<evidence type="ECO:0000313" key="1">
    <source>
        <dbReference type="EMBL" id="GAG75245.1"/>
    </source>
</evidence>
<accession>X0ZZF9</accession>
<reference evidence="1" key="1">
    <citation type="journal article" date="2014" name="Front. Microbiol.">
        <title>High frequency of phylogenetically diverse reductive dehalogenase-homologous genes in deep subseafloor sedimentary metagenomes.</title>
        <authorList>
            <person name="Kawai M."/>
            <person name="Futagami T."/>
            <person name="Toyoda A."/>
            <person name="Takaki Y."/>
            <person name="Nishi S."/>
            <person name="Hori S."/>
            <person name="Arai W."/>
            <person name="Tsubouchi T."/>
            <person name="Morono Y."/>
            <person name="Uchiyama I."/>
            <person name="Ito T."/>
            <person name="Fujiyama A."/>
            <person name="Inagaki F."/>
            <person name="Takami H."/>
        </authorList>
    </citation>
    <scope>NUCLEOTIDE SEQUENCE</scope>
    <source>
        <strain evidence="1">Expedition CK06-06</strain>
    </source>
</reference>